<accession>A0AAN6JM25</accession>
<feature type="transmembrane region" description="Helical" evidence="2">
    <location>
        <begin position="243"/>
        <end position="264"/>
    </location>
</feature>
<feature type="transmembrane region" description="Helical" evidence="2">
    <location>
        <begin position="87"/>
        <end position="110"/>
    </location>
</feature>
<sequence>MSHYPAPAGPPPDFDGGEGYPTHNPYAGGGGYAMRAPPPPVFAEARPGFFKRGRGRGRGRGSGGLFGGGGGGQHTEMSRLDSLARRAPLRGIVMVTAFFSALYLFIVGSYTCFRQLASSSEPAKLKVFDAIEGTLYTVAGAIEVFGLLAAAKSAYQLARLYSFASCVSLGCTLAAELLGIIVHFSNKDLIIDTCTTRNTGRYRPSYADGWWGSSDYDVDRPMDAAAARDWCTKTYKRQSPWSIVLLLATAFLGFILVTLSFAFVRQLMDPRATRVAPSAQYASAGAGGMGPSGGGGGMPELRYDAYPMGAPAGGRRSTDSDYAWDARADPSDSKLDAHEYDDDEYDPAAPYKTTSAARTRGADGDASTLVGDGEADRKAKFGHEDDDDDDEFAGSNSRPGSSKGVRPADNPV</sequence>
<organism evidence="3 4">
    <name type="scientific">Tilletia horrida</name>
    <dbReference type="NCBI Taxonomy" id="155126"/>
    <lineage>
        <taxon>Eukaryota</taxon>
        <taxon>Fungi</taxon>
        <taxon>Dikarya</taxon>
        <taxon>Basidiomycota</taxon>
        <taxon>Ustilaginomycotina</taxon>
        <taxon>Exobasidiomycetes</taxon>
        <taxon>Tilletiales</taxon>
        <taxon>Tilletiaceae</taxon>
        <taxon>Tilletia</taxon>
    </lineage>
</organism>
<name>A0AAN6JM25_9BASI</name>
<dbReference type="AlphaFoldDB" id="A0AAN6JM25"/>
<feature type="compositionally biased region" description="Basic residues" evidence="1">
    <location>
        <begin position="49"/>
        <end position="59"/>
    </location>
</feature>
<evidence type="ECO:0000256" key="1">
    <source>
        <dbReference type="SAM" id="MobiDB-lite"/>
    </source>
</evidence>
<gene>
    <name evidence="3" type="ORF">OC842_002687</name>
</gene>
<dbReference type="Proteomes" id="UP001176521">
    <property type="component" value="Unassembled WGS sequence"/>
</dbReference>
<protein>
    <submittedName>
        <fullName evidence="3">Uncharacterized protein</fullName>
    </submittedName>
</protein>
<evidence type="ECO:0000313" key="4">
    <source>
        <dbReference type="Proteomes" id="UP001176521"/>
    </source>
</evidence>
<evidence type="ECO:0000256" key="2">
    <source>
        <dbReference type="SAM" id="Phobius"/>
    </source>
</evidence>
<feature type="compositionally biased region" description="Basic and acidic residues" evidence="1">
    <location>
        <begin position="374"/>
        <end position="383"/>
    </location>
</feature>
<feature type="compositionally biased region" description="Gly residues" evidence="1">
    <location>
        <begin position="60"/>
        <end position="73"/>
    </location>
</feature>
<feature type="region of interest" description="Disordered" evidence="1">
    <location>
        <begin position="1"/>
        <end position="22"/>
    </location>
</feature>
<dbReference type="EMBL" id="JAPDMQ010000119">
    <property type="protein sequence ID" value="KAK0534281.1"/>
    <property type="molecule type" value="Genomic_DNA"/>
</dbReference>
<proteinExistence type="predicted"/>
<feature type="transmembrane region" description="Helical" evidence="2">
    <location>
        <begin position="160"/>
        <end position="182"/>
    </location>
</feature>
<keyword evidence="2" id="KW-1133">Transmembrane helix</keyword>
<keyword evidence="2" id="KW-0472">Membrane</keyword>
<feature type="compositionally biased region" description="Basic and acidic residues" evidence="1">
    <location>
        <begin position="316"/>
        <end position="338"/>
    </location>
</feature>
<feature type="region of interest" description="Disordered" evidence="1">
    <location>
        <begin position="309"/>
        <end position="412"/>
    </location>
</feature>
<keyword evidence="2" id="KW-0812">Transmembrane</keyword>
<comment type="caution">
    <text evidence="3">The sequence shown here is derived from an EMBL/GenBank/DDBJ whole genome shotgun (WGS) entry which is preliminary data.</text>
</comment>
<feature type="region of interest" description="Disordered" evidence="1">
    <location>
        <begin position="45"/>
        <end position="74"/>
    </location>
</feature>
<evidence type="ECO:0000313" key="3">
    <source>
        <dbReference type="EMBL" id="KAK0534281.1"/>
    </source>
</evidence>
<feature type="transmembrane region" description="Helical" evidence="2">
    <location>
        <begin position="130"/>
        <end position="148"/>
    </location>
</feature>
<reference evidence="3" key="1">
    <citation type="journal article" date="2023" name="PhytoFront">
        <title>Draft Genome Resources of Seven Strains of Tilletia horrida, Causal Agent of Kernel Smut of Rice.</title>
        <authorList>
            <person name="Khanal S."/>
            <person name="Antony Babu S."/>
            <person name="Zhou X.G."/>
        </authorList>
    </citation>
    <scope>NUCLEOTIDE SEQUENCE</scope>
    <source>
        <strain evidence="3">TX3</strain>
    </source>
</reference>
<keyword evidence="4" id="KW-1185">Reference proteome</keyword>